<evidence type="ECO:0000259" key="3">
    <source>
        <dbReference type="Pfam" id="PF00675"/>
    </source>
</evidence>
<comment type="similarity">
    <text evidence="1">Belongs to the peptidase M16 family.</text>
</comment>
<sequence length="413" mass="45081">MSVEVTRLPSGLRIVSESRPQLQTVAVGMWVDIGARHEPLKLNGITHCLEHMLFKGTKRRTARDIASEIEAVGGQMNAYTSRDNTTYYARVMKDDLPLAFDVLADIILNSQCDDSELVREKEVILQEIGQALDTPDDIVFDHLQDAAFRDQAIGRSILGTADSVRSFSSADLRSYLTSNYTASNIVVSAVGNLEHKDLVALAEEKLAGLKAGVASSTTPARFTGGDIREKRDLEQVHVTAAWPGVSFTDDNYYAMQVYSTILGGGMSSRLFQEVRENRGLAYSVYSFTSSHQDVGLLGIYAGTGPEMAEGMMPVIKGEMEALTKGPTDEEFKIAVAQLKSGLVMALEATTSRMEQMGRQMLVFDRLIPIEEMISNVEAVTPDDVARTAEQLLVKPDLATAIVGGGDLDRITFS</sequence>
<dbReference type="PANTHER" id="PTHR11851">
    <property type="entry name" value="METALLOPROTEASE"/>
    <property type="match status" value="1"/>
</dbReference>
<dbReference type="RefSeq" id="WP_068153073.1">
    <property type="nucleotide sequence ID" value="NZ_JBHSCR010000003.1"/>
</dbReference>
<dbReference type="InterPro" id="IPR011765">
    <property type="entry name" value="Pept_M16_N"/>
</dbReference>
<name>A0ABV8U8B5_9PROT</name>
<reference evidence="6" key="1">
    <citation type="journal article" date="2019" name="Int. J. Syst. Evol. Microbiol.">
        <title>The Global Catalogue of Microorganisms (GCM) 10K type strain sequencing project: providing services to taxonomists for standard genome sequencing and annotation.</title>
        <authorList>
            <consortium name="The Broad Institute Genomics Platform"/>
            <consortium name="The Broad Institute Genome Sequencing Center for Infectious Disease"/>
            <person name="Wu L."/>
            <person name="Ma J."/>
        </authorList>
    </citation>
    <scope>NUCLEOTIDE SEQUENCE [LARGE SCALE GENOMIC DNA]</scope>
    <source>
        <strain evidence="6">CGMCC 1.15304</strain>
    </source>
</reference>
<organism evidence="5 6">
    <name type="scientific">Kordiimonas lipolytica</name>
    <dbReference type="NCBI Taxonomy" id="1662421"/>
    <lineage>
        <taxon>Bacteria</taxon>
        <taxon>Pseudomonadati</taxon>
        <taxon>Pseudomonadota</taxon>
        <taxon>Alphaproteobacteria</taxon>
        <taxon>Kordiimonadales</taxon>
        <taxon>Kordiimonadaceae</taxon>
        <taxon>Kordiimonas</taxon>
    </lineage>
</organism>
<keyword evidence="2" id="KW-0645">Protease</keyword>
<dbReference type="EMBL" id="JBHSCR010000003">
    <property type="protein sequence ID" value="MFC4347452.1"/>
    <property type="molecule type" value="Genomic_DNA"/>
</dbReference>
<keyword evidence="2" id="KW-0482">Metalloprotease</keyword>
<proteinExistence type="inferred from homology"/>
<gene>
    <name evidence="5" type="ORF">ACFO5Q_06300</name>
</gene>
<dbReference type="InterPro" id="IPR007863">
    <property type="entry name" value="Peptidase_M16_C"/>
</dbReference>
<dbReference type="Proteomes" id="UP001595776">
    <property type="component" value="Unassembled WGS sequence"/>
</dbReference>
<feature type="domain" description="Peptidase M16 N-terminal" evidence="3">
    <location>
        <begin position="13"/>
        <end position="160"/>
    </location>
</feature>
<evidence type="ECO:0000313" key="6">
    <source>
        <dbReference type="Proteomes" id="UP001595776"/>
    </source>
</evidence>
<evidence type="ECO:0000256" key="1">
    <source>
        <dbReference type="ARBA" id="ARBA00007261"/>
    </source>
</evidence>
<dbReference type="Gene3D" id="3.30.830.10">
    <property type="entry name" value="Metalloenzyme, LuxS/M16 peptidase-like"/>
    <property type="match status" value="2"/>
</dbReference>
<evidence type="ECO:0000313" key="5">
    <source>
        <dbReference type="EMBL" id="MFC4347452.1"/>
    </source>
</evidence>
<dbReference type="InterPro" id="IPR011249">
    <property type="entry name" value="Metalloenz_LuxS/M16"/>
</dbReference>
<dbReference type="Pfam" id="PF00675">
    <property type="entry name" value="Peptidase_M16"/>
    <property type="match status" value="1"/>
</dbReference>
<accession>A0ABV8U8B5</accession>
<protein>
    <submittedName>
        <fullName evidence="5">M16 family metallopeptidase</fullName>
    </submittedName>
</protein>
<comment type="caution">
    <text evidence="5">The sequence shown here is derived from an EMBL/GenBank/DDBJ whole genome shotgun (WGS) entry which is preliminary data.</text>
</comment>
<dbReference type="InterPro" id="IPR050361">
    <property type="entry name" value="MPP/UQCRC_Complex"/>
</dbReference>
<evidence type="ECO:0000259" key="4">
    <source>
        <dbReference type="Pfam" id="PF05193"/>
    </source>
</evidence>
<dbReference type="PANTHER" id="PTHR11851:SF49">
    <property type="entry name" value="MITOCHONDRIAL-PROCESSING PEPTIDASE SUBUNIT ALPHA"/>
    <property type="match status" value="1"/>
</dbReference>
<dbReference type="SUPFAM" id="SSF63411">
    <property type="entry name" value="LuxS/MPP-like metallohydrolase"/>
    <property type="match status" value="2"/>
</dbReference>
<dbReference type="Pfam" id="PF05193">
    <property type="entry name" value="Peptidase_M16_C"/>
    <property type="match status" value="1"/>
</dbReference>
<feature type="domain" description="Peptidase M16 C-terminal" evidence="4">
    <location>
        <begin position="167"/>
        <end position="338"/>
    </location>
</feature>
<keyword evidence="2" id="KW-0378">Hydrolase</keyword>
<evidence type="ECO:0000256" key="2">
    <source>
        <dbReference type="ARBA" id="ARBA00023049"/>
    </source>
</evidence>
<keyword evidence="6" id="KW-1185">Reference proteome</keyword>